<name>A0A2M8GLH5_9BACT</name>
<evidence type="ECO:0000313" key="1">
    <source>
        <dbReference type="EMBL" id="PJC81403.1"/>
    </source>
</evidence>
<proteinExistence type="predicted"/>
<accession>A0A2M8GLH5</accession>
<dbReference type="Proteomes" id="UP000229370">
    <property type="component" value="Unassembled WGS sequence"/>
</dbReference>
<reference evidence="2" key="1">
    <citation type="submission" date="2017-09" db="EMBL/GenBank/DDBJ databases">
        <title>Depth-based differentiation of microbial function through sediment-hosted aquifers and enrichment of novel symbionts in the deep terrestrial subsurface.</title>
        <authorList>
            <person name="Probst A.J."/>
            <person name="Ladd B."/>
            <person name="Jarett J.K."/>
            <person name="Geller-Mcgrath D.E."/>
            <person name="Sieber C.M.K."/>
            <person name="Emerson J.B."/>
            <person name="Anantharaman K."/>
            <person name="Thomas B.C."/>
            <person name="Malmstrom R."/>
            <person name="Stieglmeier M."/>
            <person name="Klingl A."/>
            <person name="Woyke T."/>
            <person name="Ryan C.M."/>
            <person name="Banfield J.F."/>
        </authorList>
    </citation>
    <scope>NUCLEOTIDE SEQUENCE [LARGE SCALE GENOMIC DNA]</scope>
</reference>
<protein>
    <recommendedName>
        <fullName evidence="3">Transcriptional regulator</fullName>
    </recommendedName>
</protein>
<dbReference type="AlphaFoldDB" id="A0A2M8GLH5"/>
<gene>
    <name evidence="1" type="ORF">CO007_04905</name>
</gene>
<evidence type="ECO:0000313" key="2">
    <source>
        <dbReference type="Proteomes" id="UP000229370"/>
    </source>
</evidence>
<comment type="caution">
    <text evidence="1">The sequence shown here is derived from an EMBL/GenBank/DDBJ whole genome shotgun (WGS) entry which is preliminary data.</text>
</comment>
<organism evidence="1 2">
    <name type="scientific">Candidatus Roizmanbacteria bacterium CG_4_8_14_3_um_filter_36_10</name>
    <dbReference type="NCBI Taxonomy" id="1974834"/>
    <lineage>
        <taxon>Bacteria</taxon>
        <taxon>Candidatus Roizmaniibacteriota</taxon>
    </lineage>
</organism>
<sequence>MQKLNLFQIEKKLIEINRKVFTSQDIILLSGAKRRAMESFLSYNVRKNKIIRLKNGVYGLKKGYISHYLIANKLYQPSYVSFETALSYYHIIPETVYSVTSSTTKSTREFEVNNASFIYHKIKKEAFIGYILQKIESEQVFIATPEKALADYCYFVYLDKKNWNDRIDLRKINLKKFREYLTCFKKPNLILNIRKYITNL</sequence>
<dbReference type="EMBL" id="PFQK01000086">
    <property type="protein sequence ID" value="PJC81403.1"/>
    <property type="molecule type" value="Genomic_DNA"/>
</dbReference>
<evidence type="ECO:0008006" key="3">
    <source>
        <dbReference type="Google" id="ProtNLM"/>
    </source>
</evidence>